<dbReference type="GO" id="GO:0016779">
    <property type="term" value="F:nucleotidyltransferase activity"/>
    <property type="evidence" value="ECO:0007669"/>
    <property type="project" value="UniProtKB-KW"/>
</dbReference>
<dbReference type="CDD" id="cd05403">
    <property type="entry name" value="NT_KNTase_like"/>
    <property type="match status" value="1"/>
</dbReference>
<accession>A0A290HVV0</accession>
<reference evidence="12" key="1">
    <citation type="submission" date="2017-09" db="EMBL/GenBank/DDBJ databases">
        <title>The complete genome of Sulfurospirillum sp. JPD-1.</title>
        <authorList>
            <person name="Goris T."/>
        </authorList>
    </citation>
    <scope>NUCLEOTIDE SEQUENCE [LARGE SCALE GENOMIC DNA]</scope>
    <source>
        <strain evidence="12">JPD-1</strain>
    </source>
</reference>
<comment type="similarity">
    <text evidence="9">Belongs to the MntA antitoxin family.</text>
</comment>
<evidence type="ECO:0000256" key="3">
    <source>
        <dbReference type="ARBA" id="ARBA00022679"/>
    </source>
</evidence>
<keyword evidence="3" id="KW-0808">Transferase</keyword>
<keyword evidence="7" id="KW-0067">ATP-binding</keyword>
<evidence type="ECO:0000256" key="1">
    <source>
        <dbReference type="ARBA" id="ARBA00001946"/>
    </source>
</evidence>
<evidence type="ECO:0000256" key="8">
    <source>
        <dbReference type="ARBA" id="ARBA00022842"/>
    </source>
</evidence>
<keyword evidence="6" id="KW-0547">Nucleotide-binding</keyword>
<protein>
    <recommendedName>
        <fullName evidence="10">Polymerase nucleotidyl transferase domain-containing protein</fullName>
    </recommendedName>
</protein>
<dbReference type="InterPro" id="IPR043519">
    <property type="entry name" value="NT_sf"/>
</dbReference>
<dbReference type="EMBL" id="CP023275">
    <property type="protein sequence ID" value="ATB69966.1"/>
    <property type="molecule type" value="Genomic_DNA"/>
</dbReference>
<keyword evidence="8" id="KW-0460">Magnesium</keyword>
<dbReference type="Gene3D" id="3.30.460.10">
    <property type="entry name" value="Beta Polymerase, domain 2"/>
    <property type="match status" value="1"/>
</dbReference>
<dbReference type="AlphaFoldDB" id="A0A290HVV0"/>
<dbReference type="OrthoDB" id="5334523at2"/>
<dbReference type="PANTHER" id="PTHR33571:SF14">
    <property type="entry name" value="PROTEIN ADENYLYLTRANSFERASE MJ0435-RELATED"/>
    <property type="match status" value="1"/>
</dbReference>
<feature type="domain" description="Polymerase nucleotidyl transferase" evidence="10">
    <location>
        <begin position="12"/>
        <end position="94"/>
    </location>
</feature>
<evidence type="ECO:0000256" key="2">
    <source>
        <dbReference type="ARBA" id="ARBA00022649"/>
    </source>
</evidence>
<evidence type="ECO:0000256" key="7">
    <source>
        <dbReference type="ARBA" id="ARBA00022840"/>
    </source>
</evidence>
<keyword evidence="4" id="KW-0548">Nucleotidyltransferase</keyword>
<evidence type="ECO:0000313" key="11">
    <source>
        <dbReference type="EMBL" id="ATB69966.1"/>
    </source>
</evidence>
<dbReference type="RefSeq" id="WP_096046904.1">
    <property type="nucleotide sequence ID" value="NZ_CP023275.1"/>
</dbReference>
<dbReference type="GO" id="GO:0005524">
    <property type="term" value="F:ATP binding"/>
    <property type="evidence" value="ECO:0007669"/>
    <property type="project" value="UniProtKB-KW"/>
</dbReference>
<evidence type="ECO:0000313" key="12">
    <source>
        <dbReference type="Proteomes" id="UP000217349"/>
    </source>
</evidence>
<keyword evidence="2" id="KW-1277">Toxin-antitoxin system</keyword>
<dbReference type="SUPFAM" id="SSF81301">
    <property type="entry name" value="Nucleotidyltransferase"/>
    <property type="match status" value="1"/>
</dbReference>
<dbReference type="InterPro" id="IPR002934">
    <property type="entry name" value="Polymerase_NTP_transf_dom"/>
</dbReference>
<proteinExistence type="inferred from homology"/>
<dbReference type="InterPro" id="IPR052038">
    <property type="entry name" value="Type-VII_TA_antitoxin"/>
</dbReference>
<dbReference type="KEGG" id="sulj:SJPD1_1861"/>
<evidence type="ECO:0000256" key="6">
    <source>
        <dbReference type="ARBA" id="ARBA00022741"/>
    </source>
</evidence>
<dbReference type="Pfam" id="PF01909">
    <property type="entry name" value="NTP_transf_2"/>
    <property type="match status" value="1"/>
</dbReference>
<keyword evidence="5" id="KW-0479">Metal-binding</keyword>
<dbReference type="PANTHER" id="PTHR33571">
    <property type="entry name" value="SSL8005 PROTEIN"/>
    <property type="match status" value="1"/>
</dbReference>
<sequence length="95" mass="11206">MTKQHILDYLSIHKSEFQMKYGVEEIGLFGSYARDEAKDDSDIDIFVNMQAKFDNVMGLKYDLETSLQKKVDLMTKHKYMKPFLLQMITKDVIYV</sequence>
<organism evidence="11 12">
    <name type="scientific">Sulfurospirillum diekertiae</name>
    <dbReference type="NCBI Taxonomy" id="1854492"/>
    <lineage>
        <taxon>Bacteria</taxon>
        <taxon>Pseudomonadati</taxon>
        <taxon>Campylobacterota</taxon>
        <taxon>Epsilonproteobacteria</taxon>
        <taxon>Campylobacterales</taxon>
        <taxon>Sulfurospirillaceae</taxon>
        <taxon>Sulfurospirillum</taxon>
    </lineage>
</organism>
<comment type="cofactor">
    <cofactor evidence="1">
        <name>Mg(2+)</name>
        <dbReference type="ChEBI" id="CHEBI:18420"/>
    </cofactor>
</comment>
<name>A0A290HVV0_9BACT</name>
<dbReference type="Proteomes" id="UP000217349">
    <property type="component" value="Chromosome"/>
</dbReference>
<evidence type="ECO:0000256" key="9">
    <source>
        <dbReference type="ARBA" id="ARBA00038276"/>
    </source>
</evidence>
<evidence type="ECO:0000256" key="5">
    <source>
        <dbReference type="ARBA" id="ARBA00022723"/>
    </source>
</evidence>
<gene>
    <name evidence="11" type="ORF">SJPD1_1861</name>
</gene>
<dbReference type="GO" id="GO:0046872">
    <property type="term" value="F:metal ion binding"/>
    <property type="evidence" value="ECO:0007669"/>
    <property type="project" value="UniProtKB-KW"/>
</dbReference>
<evidence type="ECO:0000256" key="4">
    <source>
        <dbReference type="ARBA" id="ARBA00022695"/>
    </source>
</evidence>
<evidence type="ECO:0000259" key="10">
    <source>
        <dbReference type="Pfam" id="PF01909"/>
    </source>
</evidence>